<name>A0A1F4T753_UNCSA</name>
<accession>A0A1F4T753</accession>
<comment type="caution">
    <text evidence="1">The sequence shown here is derived from an EMBL/GenBank/DDBJ whole genome shotgun (WGS) entry which is preliminary data.</text>
</comment>
<protein>
    <submittedName>
        <fullName evidence="1">Uncharacterized protein</fullName>
    </submittedName>
</protein>
<dbReference type="AlphaFoldDB" id="A0A1F4T753"/>
<dbReference type="EMBL" id="MEUG01000001">
    <property type="protein sequence ID" value="OGC28611.1"/>
    <property type="molecule type" value="Genomic_DNA"/>
</dbReference>
<evidence type="ECO:0000313" key="2">
    <source>
        <dbReference type="Proteomes" id="UP000178602"/>
    </source>
</evidence>
<evidence type="ECO:0000313" key="1">
    <source>
        <dbReference type="EMBL" id="OGC28611.1"/>
    </source>
</evidence>
<dbReference type="Proteomes" id="UP000178602">
    <property type="component" value="Unassembled WGS sequence"/>
</dbReference>
<proteinExistence type="predicted"/>
<reference evidence="1 2" key="1">
    <citation type="journal article" date="2016" name="Nat. Commun.">
        <title>Thousands of microbial genomes shed light on interconnected biogeochemical processes in an aquifer system.</title>
        <authorList>
            <person name="Anantharaman K."/>
            <person name="Brown C.T."/>
            <person name="Hug L.A."/>
            <person name="Sharon I."/>
            <person name="Castelle C.J."/>
            <person name="Probst A.J."/>
            <person name="Thomas B.C."/>
            <person name="Singh A."/>
            <person name="Wilkins M.J."/>
            <person name="Karaoz U."/>
            <person name="Brodie E.L."/>
            <person name="Williams K.H."/>
            <person name="Hubbard S.S."/>
            <person name="Banfield J.F."/>
        </authorList>
    </citation>
    <scope>NUCLEOTIDE SEQUENCE [LARGE SCALE GENOMIC DNA]</scope>
</reference>
<sequence>MSNLEMTAGLPGKRTQEWSPTRAFLPLILGKETDNLNKKETKQIELFEKGLERNLSKDDTIESAVSKIVKVALAAEYGPSLVADRSSEPMVRTIAQAILNNSQLRKQALMLIDRFADHV</sequence>
<gene>
    <name evidence="1" type="ORF">A3K49_06615</name>
</gene>
<organism evidence="1 2">
    <name type="scientific">candidate division WOR-1 bacterium RIFOXYC12_FULL_54_18</name>
    <dbReference type="NCBI Taxonomy" id="1802584"/>
    <lineage>
        <taxon>Bacteria</taxon>
        <taxon>Bacillati</taxon>
        <taxon>Saganbacteria</taxon>
    </lineage>
</organism>